<dbReference type="InterPro" id="IPR012951">
    <property type="entry name" value="BBE"/>
</dbReference>
<dbReference type="PANTHER" id="PTHR42973:SF39">
    <property type="entry name" value="FAD-BINDING PCMH-TYPE DOMAIN-CONTAINING PROTEIN"/>
    <property type="match status" value="1"/>
</dbReference>
<protein>
    <submittedName>
        <fullName evidence="8">FAD binding domain-containing protein</fullName>
    </submittedName>
</protein>
<dbReference type="GeneID" id="28853314"/>
<dbReference type="InterPro" id="IPR006094">
    <property type="entry name" value="Oxid_FAD_bind_N"/>
</dbReference>
<keyword evidence="3" id="KW-0285">Flavoprotein</keyword>
<dbReference type="Proteomes" id="UP000078397">
    <property type="component" value="Unassembled WGS sequence"/>
</dbReference>
<dbReference type="InterPro" id="IPR016169">
    <property type="entry name" value="FAD-bd_PCMH_sub2"/>
</dbReference>
<dbReference type="GO" id="GO:0016491">
    <property type="term" value="F:oxidoreductase activity"/>
    <property type="evidence" value="ECO:0007669"/>
    <property type="project" value="UniProtKB-KW"/>
</dbReference>
<dbReference type="SUPFAM" id="SSF56176">
    <property type="entry name" value="FAD-binding/transporter-associated domain-like"/>
    <property type="match status" value="1"/>
</dbReference>
<dbReference type="InterPro" id="IPR036318">
    <property type="entry name" value="FAD-bd_PCMH-like_sf"/>
</dbReference>
<dbReference type="InterPro" id="IPR016166">
    <property type="entry name" value="FAD-bd_PCMH"/>
</dbReference>
<dbReference type="InterPro" id="IPR050416">
    <property type="entry name" value="FAD-linked_Oxidoreductase"/>
</dbReference>
<dbReference type="RefSeq" id="XP_018136958.1">
    <property type="nucleotide sequence ID" value="XM_018289320.1"/>
</dbReference>
<dbReference type="Pfam" id="PF01565">
    <property type="entry name" value="FAD_binding_4"/>
    <property type="match status" value="1"/>
</dbReference>
<keyword evidence="4" id="KW-0274">FAD</keyword>
<evidence type="ECO:0000256" key="1">
    <source>
        <dbReference type="ARBA" id="ARBA00001974"/>
    </source>
</evidence>
<evidence type="ECO:0000256" key="4">
    <source>
        <dbReference type="ARBA" id="ARBA00022827"/>
    </source>
</evidence>
<keyword evidence="6" id="KW-0732">Signal</keyword>
<keyword evidence="9" id="KW-1185">Reference proteome</keyword>
<evidence type="ECO:0000256" key="5">
    <source>
        <dbReference type="ARBA" id="ARBA00023002"/>
    </source>
</evidence>
<evidence type="ECO:0000259" key="7">
    <source>
        <dbReference type="PROSITE" id="PS51387"/>
    </source>
</evidence>
<dbReference type="PROSITE" id="PS51387">
    <property type="entry name" value="FAD_PCMH"/>
    <property type="match status" value="1"/>
</dbReference>
<feature type="signal peptide" evidence="6">
    <location>
        <begin position="1"/>
        <end position="20"/>
    </location>
</feature>
<dbReference type="AlphaFoldDB" id="A0A179F0B1"/>
<evidence type="ECO:0000313" key="9">
    <source>
        <dbReference type="Proteomes" id="UP000078397"/>
    </source>
</evidence>
<evidence type="ECO:0000313" key="8">
    <source>
        <dbReference type="EMBL" id="OAQ58861.1"/>
    </source>
</evidence>
<evidence type="ECO:0000256" key="2">
    <source>
        <dbReference type="ARBA" id="ARBA00005466"/>
    </source>
</evidence>
<feature type="domain" description="FAD-binding PCMH-type" evidence="7">
    <location>
        <begin position="116"/>
        <end position="299"/>
    </location>
</feature>
<comment type="similarity">
    <text evidence="2">Belongs to the oxygen-dependent FAD-linked oxidoreductase family.</text>
</comment>
<dbReference type="PANTHER" id="PTHR42973">
    <property type="entry name" value="BINDING OXIDOREDUCTASE, PUTATIVE (AFU_ORTHOLOGUE AFUA_1G17690)-RELATED"/>
    <property type="match status" value="1"/>
</dbReference>
<dbReference type="EMBL" id="LSBJ02000013">
    <property type="protein sequence ID" value="OAQ58861.1"/>
    <property type="molecule type" value="Genomic_DNA"/>
</dbReference>
<feature type="chain" id="PRO_5008101136" evidence="6">
    <location>
        <begin position="21"/>
        <end position="589"/>
    </location>
</feature>
<organism evidence="8 9">
    <name type="scientific">Pochonia chlamydosporia 170</name>
    <dbReference type="NCBI Taxonomy" id="1380566"/>
    <lineage>
        <taxon>Eukaryota</taxon>
        <taxon>Fungi</taxon>
        <taxon>Dikarya</taxon>
        <taxon>Ascomycota</taxon>
        <taxon>Pezizomycotina</taxon>
        <taxon>Sordariomycetes</taxon>
        <taxon>Hypocreomycetidae</taxon>
        <taxon>Hypocreales</taxon>
        <taxon>Clavicipitaceae</taxon>
        <taxon>Pochonia</taxon>
    </lineage>
</organism>
<gene>
    <name evidence="8" type="ORF">VFPPC_11045</name>
</gene>
<sequence>MYATNQLLLWLSCLSGFALATSSPPNGCKAHPDTQSWPSAQEWSTLNKELGGRLITPTPPAAACHSGQAAFNETQCAIIQKAWKTQDWHTKDPVSVFWDHYTNDTCLPDPKMPCSSKGYPAYVVNASTPEHVKLGVDFARKYKVRLVVKTTGHDFMGRSIAPGALSIWTHSMNSIEYHSAHFELSGSGKLIPGDAVTVGGGTQMYDIYSAAHKRNRTVVGGAAKGVGISGYISGGGHSILSPRYGLGADQVLEMQVVTPRGEILTVNEDRNADLFWALRGGGGSTFGVVTSVTVKTYPTPKILDITFSAFIMPNSTYYSDILTYLISQAPYLMDAGLSGYTQITQNTSKPGPIPGMPDRTSGWFGRVILQDARGEQDVADIFKPINETLKHKWPGEAGLYTAVKPYDSFLDWFNVNFDSEPAGKSCYIGSWLLDAKTLTTPSSELTNALMSPILYNGEYVIFFIAGKGVINAKPRGGGNAVNSAFRNAHIFASAVLEFPQSNNTARLNTIDKLQKMFQPMRDLAPNSGTYVNEALPFEKDFQKTFWGSNYDRLLKIKRKVDPTDVFWCHPCVGNERWQEGEDGRLCMKK</sequence>
<evidence type="ECO:0000256" key="6">
    <source>
        <dbReference type="SAM" id="SignalP"/>
    </source>
</evidence>
<dbReference type="Gene3D" id="3.30.465.10">
    <property type="match status" value="2"/>
</dbReference>
<dbReference type="Pfam" id="PF08031">
    <property type="entry name" value="BBE"/>
    <property type="match status" value="1"/>
</dbReference>
<accession>A0A179F0B1</accession>
<name>A0A179F0B1_METCM</name>
<comment type="caution">
    <text evidence="8">The sequence shown here is derived from an EMBL/GenBank/DDBJ whole genome shotgun (WGS) entry which is preliminary data.</text>
</comment>
<comment type="cofactor">
    <cofactor evidence="1">
        <name>FAD</name>
        <dbReference type="ChEBI" id="CHEBI:57692"/>
    </cofactor>
</comment>
<dbReference type="STRING" id="1380566.A0A179F0B1"/>
<keyword evidence="5" id="KW-0560">Oxidoreductase</keyword>
<evidence type="ECO:0000256" key="3">
    <source>
        <dbReference type="ARBA" id="ARBA00022630"/>
    </source>
</evidence>
<dbReference type="GO" id="GO:0071949">
    <property type="term" value="F:FAD binding"/>
    <property type="evidence" value="ECO:0007669"/>
    <property type="project" value="InterPro"/>
</dbReference>
<dbReference type="KEGG" id="pchm:VFPPC_11045"/>
<proteinExistence type="inferred from homology"/>
<reference evidence="8 9" key="1">
    <citation type="journal article" date="2016" name="PLoS Pathog.">
        <title>Biosynthesis of antibiotic leucinostatins in bio-control fungus Purpureocillium lilacinum and their inhibition on phytophthora revealed by genome mining.</title>
        <authorList>
            <person name="Wang G."/>
            <person name="Liu Z."/>
            <person name="Lin R."/>
            <person name="Li E."/>
            <person name="Mao Z."/>
            <person name="Ling J."/>
            <person name="Yang Y."/>
            <person name="Yin W.B."/>
            <person name="Xie B."/>
        </authorList>
    </citation>
    <scope>NUCLEOTIDE SEQUENCE [LARGE SCALE GENOMIC DNA]</scope>
    <source>
        <strain evidence="8">170</strain>
    </source>
</reference>
<dbReference type="OrthoDB" id="9983560at2759"/>